<evidence type="ECO:0000256" key="1">
    <source>
        <dbReference type="SAM" id="MobiDB-lite"/>
    </source>
</evidence>
<dbReference type="KEGG" id="rter:IDM49_10325"/>
<protein>
    <recommendedName>
        <fullName evidence="5">DUF1190 domain-containing protein</fullName>
    </recommendedName>
</protein>
<feature type="chain" id="PRO_5038359374" description="DUF1190 domain-containing protein" evidence="2">
    <location>
        <begin position="21"/>
        <end position="183"/>
    </location>
</feature>
<dbReference type="EMBL" id="CP061539">
    <property type="protein sequence ID" value="QNV37589.1"/>
    <property type="molecule type" value="Genomic_DNA"/>
</dbReference>
<evidence type="ECO:0000313" key="3">
    <source>
        <dbReference type="EMBL" id="QNV37589.1"/>
    </source>
</evidence>
<evidence type="ECO:0008006" key="5">
    <source>
        <dbReference type="Google" id="ProtNLM"/>
    </source>
</evidence>
<dbReference type="GeneID" id="96624634"/>
<keyword evidence="4" id="KW-1185">Reference proteome</keyword>
<feature type="compositionally biased region" description="Low complexity" evidence="1">
    <location>
        <begin position="144"/>
        <end position="167"/>
    </location>
</feature>
<evidence type="ECO:0000313" key="4">
    <source>
        <dbReference type="Proteomes" id="UP000516404"/>
    </source>
</evidence>
<dbReference type="RefSeq" id="WP_190724443.1">
    <property type="nucleotide sequence ID" value="NZ_CP061539.1"/>
</dbReference>
<sequence>MSLHRPRHPFIIAVTTAAAAGVLAAAGYGVTHAPVRATQPRPNRTNREVSRQYAQVCYDEATNERVDDSYCKNIDDGESGGGGHSSGGHGWYWVSNSSSSANRVPGMGQKVAGGQTTRPTNGHIYKGISRQGGTFAQSFRDAKSSSSAGKASGDSKYGGKSSKSSSRGGFGSGARTGGGSKGG</sequence>
<evidence type="ECO:0000256" key="2">
    <source>
        <dbReference type="SAM" id="SignalP"/>
    </source>
</evidence>
<dbReference type="Proteomes" id="UP000516404">
    <property type="component" value="Chromosome"/>
</dbReference>
<accession>A0A7H2BD43</accession>
<keyword evidence="2" id="KW-0732">Signal</keyword>
<dbReference type="AlphaFoldDB" id="A0A7H2BD43"/>
<organism evidence="3 4">
    <name type="scientific">Rothia terrae</name>
    <dbReference type="NCBI Taxonomy" id="396015"/>
    <lineage>
        <taxon>Bacteria</taxon>
        <taxon>Bacillati</taxon>
        <taxon>Actinomycetota</taxon>
        <taxon>Actinomycetes</taxon>
        <taxon>Micrococcales</taxon>
        <taxon>Micrococcaceae</taxon>
        <taxon>Rothia</taxon>
    </lineage>
</organism>
<feature type="signal peptide" evidence="2">
    <location>
        <begin position="1"/>
        <end position="20"/>
    </location>
</feature>
<feature type="region of interest" description="Disordered" evidence="1">
    <location>
        <begin position="102"/>
        <end position="183"/>
    </location>
</feature>
<feature type="compositionally biased region" description="Gly residues" evidence="1">
    <location>
        <begin position="168"/>
        <end position="183"/>
    </location>
</feature>
<name>A0A7H2BD43_9MICC</name>
<proteinExistence type="predicted"/>
<gene>
    <name evidence="3" type="ORF">IDM49_10325</name>
</gene>
<reference evidence="3 4" key="1">
    <citation type="submission" date="2020-09" db="EMBL/GenBank/DDBJ databases">
        <title>Investigation of environmental microbes.</title>
        <authorList>
            <person name="Ou Y."/>
            <person name="Kang Q."/>
        </authorList>
    </citation>
    <scope>NUCLEOTIDE SEQUENCE [LARGE SCALE GENOMIC DNA]</scope>
    <source>
        <strain evidence="3 4">KJZ-14</strain>
    </source>
</reference>